<accession>A0A9E2W7W1</accession>
<organism evidence="1 2">
    <name type="scientific">Pinibacter aurantiacus</name>
    <dbReference type="NCBI Taxonomy" id="2851599"/>
    <lineage>
        <taxon>Bacteria</taxon>
        <taxon>Pseudomonadati</taxon>
        <taxon>Bacteroidota</taxon>
        <taxon>Chitinophagia</taxon>
        <taxon>Chitinophagales</taxon>
        <taxon>Chitinophagaceae</taxon>
        <taxon>Pinibacter</taxon>
    </lineage>
</organism>
<dbReference type="Proteomes" id="UP000812270">
    <property type="component" value="Unassembled WGS sequence"/>
</dbReference>
<dbReference type="EMBL" id="JAHSPG010000004">
    <property type="protein sequence ID" value="MBV4357361.1"/>
    <property type="molecule type" value="Genomic_DNA"/>
</dbReference>
<proteinExistence type="predicted"/>
<name>A0A9E2W7W1_9BACT</name>
<gene>
    <name evidence="1" type="ORF">KTO63_09400</name>
</gene>
<dbReference type="AlphaFoldDB" id="A0A9E2W7W1"/>
<evidence type="ECO:0000313" key="1">
    <source>
        <dbReference type="EMBL" id="MBV4357361.1"/>
    </source>
</evidence>
<protein>
    <submittedName>
        <fullName evidence="1">Uncharacterized protein</fullName>
    </submittedName>
</protein>
<dbReference type="RefSeq" id="WP_217791004.1">
    <property type="nucleotide sequence ID" value="NZ_JAHSPG010000004.1"/>
</dbReference>
<keyword evidence="2" id="KW-1185">Reference proteome</keyword>
<evidence type="ECO:0000313" key="2">
    <source>
        <dbReference type="Proteomes" id="UP000812270"/>
    </source>
</evidence>
<sequence length="460" mass="53124">MNKIGNNATIHIDLSNVVEVKTEEEIQEDFRLGEEMKKYIGKWLDLNDDQQFGKAQLMEKDTEFYTHMGRFYDEARRFFETRLKTDIAPGNLVSVLNTLFTKQISVYRYQLDGPDTAKSDRINYQIKILEDLRAFVFIVHQANQSQRKMEEFKSCVDFCTLVKKYGDSENLRQEYLQQVKNAPSKKLMLERRISSLEKNKERTGCRLHSWFPRPENKIEFEFGEYYRIGYAWMIAGYNATWHDLETATLRNLSVNAVFPPERRSEAYVMLIHQLIRGGAMAIHIAFLHEELDHINAAGSSSFSGIHRMTHKIHFEDFSGQQFERLVLAYLQRVSTYGDSPKWYGESGADGGRDIWSQHNDKTWCFQCANYQSLTFGKIKKDIDKLVNGKTVPSCYVVIAGGKVSAGTRKKIINYCNQQNIDNADIWSGAEFQEKLQGHAPDLLKRFCEGDPFPEIEGGAS</sequence>
<comment type="caution">
    <text evidence="1">The sequence shown here is derived from an EMBL/GenBank/DDBJ whole genome shotgun (WGS) entry which is preliminary data.</text>
</comment>
<reference evidence="1" key="1">
    <citation type="submission" date="2021-06" db="EMBL/GenBank/DDBJ databases">
        <authorList>
            <person name="Huq M.A."/>
        </authorList>
    </citation>
    <scope>NUCLEOTIDE SEQUENCE</scope>
    <source>
        <strain evidence="1">MAH-26</strain>
    </source>
</reference>